<evidence type="ECO:0000259" key="12">
    <source>
        <dbReference type="Pfam" id="PF18072"/>
    </source>
</evidence>
<dbReference type="FunFam" id="3.30.1330.10:FF:000004">
    <property type="entry name" value="Phosphoribosylformylglycinamidine synthase subunit PurL"/>
    <property type="match status" value="1"/>
</dbReference>
<feature type="binding site" evidence="8">
    <location>
        <position position="117"/>
    </location>
    <ligand>
        <name>Mg(2+)</name>
        <dbReference type="ChEBI" id="CHEBI:18420"/>
        <label>1</label>
    </ligand>
</feature>
<dbReference type="PANTHER" id="PTHR43555:SF1">
    <property type="entry name" value="PHOSPHORIBOSYLFORMYLGLYCINAMIDINE SYNTHASE SUBUNIT PURL"/>
    <property type="match status" value="1"/>
</dbReference>
<evidence type="ECO:0000313" key="13">
    <source>
        <dbReference type="EMBL" id="CAA9347531.1"/>
    </source>
</evidence>
<dbReference type="Pfam" id="PF02769">
    <property type="entry name" value="AIRS_C"/>
    <property type="match status" value="2"/>
</dbReference>
<feature type="binding site" evidence="8">
    <location>
        <position position="265"/>
    </location>
    <ligand>
        <name>substrate</name>
    </ligand>
</feature>
<gene>
    <name evidence="8" type="primary">purL</name>
    <name evidence="13" type="ORF">AVDCRST_MAG07-3034</name>
</gene>
<proteinExistence type="inferred from homology"/>
<keyword evidence="2 8" id="KW-0436">Ligase</keyword>
<dbReference type="EMBL" id="CADCUB010000131">
    <property type="protein sequence ID" value="CAA9347531.1"/>
    <property type="molecule type" value="Genomic_DNA"/>
</dbReference>
<dbReference type="InterPro" id="IPR016188">
    <property type="entry name" value="PurM-like_N"/>
</dbReference>
<feature type="binding site" evidence="8">
    <location>
        <position position="140"/>
    </location>
    <ligand>
        <name>substrate</name>
    </ligand>
</feature>
<dbReference type="CDD" id="cd02203">
    <property type="entry name" value="PurL_repeat1"/>
    <property type="match status" value="1"/>
</dbReference>
<comment type="similarity">
    <text evidence="8">Belongs to the FGAMS family.</text>
</comment>
<evidence type="ECO:0000259" key="10">
    <source>
        <dbReference type="Pfam" id="PF00586"/>
    </source>
</evidence>
<dbReference type="EC" id="6.3.5.3" evidence="8"/>
<dbReference type="InterPro" id="IPR010918">
    <property type="entry name" value="PurM-like_C_dom"/>
</dbReference>
<comment type="caution">
    <text evidence="8">Lacks conserved residue(s) required for the propagation of feature annotation.</text>
</comment>
<dbReference type="PANTHER" id="PTHR43555">
    <property type="entry name" value="PHOSPHORIBOSYLFORMYLGLYCINAMIDINE SYNTHASE SUBUNIT PURL"/>
    <property type="match status" value="1"/>
</dbReference>
<evidence type="ECO:0000256" key="2">
    <source>
        <dbReference type="ARBA" id="ARBA00022598"/>
    </source>
</evidence>
<evidence type="ECO:0000256" key="3">
    <source>
        <dbReference type="ARBA" id="ARBA00022723"/>
    </source>
</evidence>
<dbReference type="NCBIfam" id="NF002290">
    <property type="entry name" value="PRK01213.1"/>
    <property type="match status" value="1"/>
</dbReference>
<evidence type="ECO:0000256" key="8">
    <source>
        <dbReference type="HAMAP-Rule" id="MF_00420"/>
    </source>
</evidence>
<protein>
    <recommendedName>
        <fullName evidence="8">Phosphoribosylformylglycinamidine synthase subunit PurL</fullName>
        <shortName evidence="8">FGAM synthase</shortName>
        <ecNumber evidence="8">6.3.5.3</ecNumber>
    </recommendedName>
    <alternativeName>
        <fullName evidence="8">Formylglycinamide ribonucleotide amidotransferase subunit II</fullName>
        <shortName evidence="8">FGAR amidotransferase II</shortName>
        <shortName evidence="8">FGAR-AT II</shortName>
    </alternativeName>
    <alternativeName>
        <fullName evidence="8">Glutamine amidotransferase PurL</fullName>
    </alternativeName>
    <alternativeName>
        <fullName evidence="8">Phosphoribosylformylglycinamidine synthase subunit II</fullName>
    </alternativeName>
</protein>
<dbReference type="Pfam" id="PF00586">
    <property type="entry name" value="AIRS"/>
    <property type="match status" value="2"/>
</dbReference>
<feature type="binding site" evidence="8">
    <location>
        <position position="74"/>
    </location>
    <ligand>
        <name>ATP</name>
        <dbReference type="ChEBI" id="CHEBI:30616"/>
    </ligand>
</feature>
<keyword evidence="5 8" id="KW-0658">Purine biosynthesis</keyword>
<sequence length="794" mass="82643">MTTPAADSAGPLPEGRSSVDTVDRAAATPEVAQPYAELGLEDGEYAAIRAVLGRRPTQSELAMYSIMWSEHCSYKSSKVHLRRFGELPKGERMLVGMGENAGVVDVGEGLAVTFKVESHNHPSYVEPYQGAATGVGGIVRDILTMGARPVLVMDSLRFGDAQHPDTARVLPGVVAGVGGYGNCLGLPNVGGEVVFDPTYAGNPLVNALCLGVLPKDRIQLSAARGVGNVVVLLGAKTGRDGIGGVSVLASATFDEDGPARRPSVQVGDPFTEKLLIEACLELYDAQLVEGIQDLGGAGLTCALTETAAAGRSGMRAHLDRVPLREASMEPHEVLASESQERMLAIVAPANLPAVLATAEKWGVLATAIGEVVEGDRLEVLWHGQAVVDVPPGSLADDGPVYDRPQERPADLDTLQAAPTPPHPPGEVLSDLLLRMVASPNLCSRRWVVEQYDRIVLGDTVLAWPQDAGVVRLSEQTGLGIALATDGNGRYARLDPYAGAQLALAEACRNVAATGAVPIAVTNCLNFGSPEDPEVMWQFAEATRGLADACRALALPLTGGNVSFYNSTAEVAINPTPVVGVLGLLDDVARRTPIGFAVEGESVLLLGRTGEELGGSEWAWAEHRHLGGCPPVVDLAAEKVLAEVLVAGSRDGMLSSAHDLSDGGLAQALVESCLAGGPRQDGQPAGVGARIVLPRGLSPFVQLFSESAGRALVTVPRSEELRFTEMCDARGLPCTRIGVTDGTGLEVQDVLSLALEDLREASEATLPALFGPLAGDTAPANPVLTAPATGGLHPG</sequence>
<feature type="binding site" evidence="8">
    <location>
        <begin position="337"/>
        <end position="339"/>
    </location>
    <ligand>
        <name>substrate</name>
    </ligand>
</feature>
<evidence type="ECO:0000256" key="9">
    <source>
        <dbReference type="SAM" id="MobiDB-lite"/>
    </source>
</evidence>
<comment type="catalytic activity">
    <reaction evidence="8">
        <text>N(2)-formyl-N(1)-(5-phospho-beta-D-ribosyl)glycinamide + L-glutamine + ATP + H2O = 2-formamido-N(1)-(5-O-phospho-beta-D-ribosyl)acetamidine + L-glutamate + ADP + phosphate + H(+)</text>
        <dbReference type="Rhea" id="RHEA:17129"/>
        <dbReference type="ChEBI" id="CHEBI:15377"/>
        <dbReference type="ChEBI" id="CHEBI:15378"/>
        <dbReference type="ChEBI" id="CHEBI:29985"/>
        <dbReference type="ChEBI" id="CHEBI:30616"/>
        <dbReference type="ChEBI" id="CHEBI:43474"/>
        <dbReference type="ChEBI" id="CHEBI:58359"/>
        <dbReference type="ChEBI" id="CHEBI:147286"/>
        <dbReference type="ChEBI" id="CHEBI:147287"/>
        <dbReference type="ChEBI" id="CHEBI:456216"/>
        <dbReference type="EC" id="6.3.5.3"/>
    </reaction>
</comment>
<evidence type="ECO:0000256" key="4">
    <source>
        <dbReference type="ARBA" id="ARBA00022741"/>
    </source>
</evidence>
<dbReference type="InterPro" id="IPR036676">
    <property type="entry name" value="PurM-like_C_sf"/>
</dbReference>
<feature type="binding site" evidence="8">
    <location>
        <position position="562"/>
    </location>
    <ligand>
        <name>substrate</name>
    </ligand>
</feature>
<feature type="domain" description="Phosphoribosylformylglycinamidine synthase linker" evidence="12">
    <location>
        <begin position="32"/>
        <end position="75"/>
    </location>
</feature>
<feature type="binding site" evidence="8">
    <location>
        <position position="559"/>
    </location>
    <ligand>
        <name>ATP</name>
        <dbReference type="ChEBI" id="CHEBI:30616"/>
    </ligand>
</feature>
<comment type="pathway">
    <text evidence="8">Purine metabolism; IMP biosynthesis via de novo pathway; 5-amino-1-(5-phospho-D-ribosyl)imidazole from N(2)-formyl-N(1)-(5-phospho-D-ribosyl)glycinamide: step 1/2.</text>
</comment>
<reference evidence="13" key="1">
    <citation type="submission" date="2020-02" db="EMBL/GenBank/DDBJ databases">
        <authorList>
            <person name="Meier V. D."/>
        </authorList>
    </citation>
    <scope>NUCLEOTIDE SEQUENCE</scope>
    <source>
        <strain evidence="13">AVDCRST_MAG07</strain>
    </source>
</reference>
<evidence type="ECO:0000256" key="7">
    <source>
        <dbReference type="ARBA" id="ARBA00022842"/>
    </source>
</evidence>
<dbReference type="CDD" id="cd02204">
    <property type="entry name" value="PurL_repeat2"/>
    <property type="match status" value="1"/>
</dbReference>
<dbReference type="AlphaFoldDB" id="A0A6J4M1P0"/>
<organism evidence="13">
    <name type="scientific">uncultured Frankineae bacterium</name>
    <dbReference type="NCBI Taxonomy" id="437475"/>
    <lineage>
        <taxon>Bacteria</taxon>
        <taxon>Bacillati</taxon>
        <taxon>Actinomycetota</taxon>
        <taxon>Actinomycetes</taxon>
        <taxon>Frankiales</taxon>
        <taxon>environmental samples</taxon>
    </lineage>
</organism>
<feature type="domain" description="PurM-like N-terminal" evidence="10">
    <location>
        <begin position="98"/>
        <end position="212"/>
    </location>
</feature>
<keyword evidence="3 8" id="KW-0479">Metal-binding</keyword>
<keyword evidence="6 8" id="KW-0067">ATP-binding</keyword>
<dbReference type="GO" id="GO:0006189">
    <property type="term" value="P:'de novo' IMP biosynthetic process"/>
    <property type="evidence" value="ECO:0007669"/>
    <property type="project" value="UniProtKB-UniRule"/>
</dbReference>
<feature type="binding site" evidence="8">
    <location>
        <begin position="118"/>
        <end position="121"/>
    </location>
    <ligand>
        <name>substrate</name>
    </ligand>
</feature>
<evidence type="ECO:0000256" key="6">
    <source>
        <dbReference type="ARBA" id="ARBA00022840"/>
    </source>
</evidence>
<dbReference type="InterPro" id="IPR036921">
    <property type="entry name" value="PurM-like_N_sf"/>
</dbReference>
<feature type="active site" description="Proton acceptor" evidence="8">
    <location>
        <position position="119"/>
    </location>
</feature>
<dbReference type="HAMAP" id="MF_00420">
    <property type="entry name" value="PurL_2"/>
    <property type="match status" value="1"/>
</dbReference>
<dbReference type="Gene3D" id="3.90.650.10">
    <property type="entry name" value="PurM-like C-terminal domain"/>
    <property type="match status" value="2"/>
</dbReference>
<evidence type="ECO:0000256" key="1">
    <source>
        <dbReference type="ARBA" id="ARBA00022490"/>
    </source>
</evidence>
<keyword evidence="1 8" id="KW-0963">Cytoplasm</keyword>
<feature type="domain" description="PurM-like C-terminal" evidence="11">
    <location>
        <begin position="226"/>
        <end position="381"/>
    </location>
</feature>
<feature type="binding site" evidence="8">
    <location>
        <position position="522"/>
    </location>
    <ligand>
        <name>ATP</name>
        <dbReference type="ChEBI" id="CHEBI:30616"/>
    </ligand>
</feature>
<keyword evidence="7 8" id="KW-0460">Magnesium</keyword>
<dbReference type="SUPFAM" id="SSF56042">
    <property type="entry name" value="PurM C-terminal domain-like"/>
    <property type="match status" value="2"/>
</dbReference>
<evidence type="ECO:0000256" key="5">
    <source>
        <dbReference type="ARBA" id="ARBA00022755"/>
    </source>
</evidence>
<dbReference type="GO" id="GO:0000287">
    <property type="term" value="F:magnesium ion binding"/>
    <property type="evidence" value="ECO:0007669"/>
    <property type="project" value="UniProtKB-UniRule"/>
</dbReference>
<feature type="binding site" evidence="8">
    <location>
        <position position="141"/>
    </location>
    <ligand>
        <name>Mg(2+)</name>
        <dbReference type="ChEBI" id="CHEBI:18420"/>
        <label>2</label>
    </ligand>
</feature>
<keyword evidence="4 8" id="KW-0547">Nucleotide-binding</keyword>
<accession>A0A6J4M1P0</accession>
<name>A0A6J4M1P0_9ACTN</name>
<dbReference type="GO" id="GO:0004642">
    <property type="term" value="F:phosphoribosylformylglycinamidine synthase activity"/>
    <property type="evidence" value="ECO:0007669"/>
    <property type="project" value="UniProtKB-UniRule"/>
</dbReference>
<comment type="subunit">
    <text evidence="8">Monomer. Part of the FGAM synthase complex composed of 1 PurL, 1 PurQ and 2 PurS subunits.</text>
</comment>
<feature type="region of interest" description="Disordered" evidence="9">
    <location>
        <begin position="1"/>
        <end position="22"/>
    </location>
</feature>
<evidence type="ECO:0000259" key="11">
    <source>
        <dbReference type="Pfam" id="PF02769"/>
    </source>
</evidence>
<dbReference type="Gene3D" id="3.30.1330.10">
    <property type="entry name" value="PurM-like, N-terminal domain"/>
    <property type="match status" value="2"/>
</dbReference>
<feature type="binding site" evidence="8">
    <location>
        <position position="293"/>
    </location>
    <ligand>
        <name>Mg(2+)</name>
        <dbReference type="ChEBI" id="CHEBI:18420"/>
        <label>2</label>
    </ligand>
</feature>
<dbReference type="GO" id="GO:0005524">
    <property type="term" value="F:ATP binding"/>
    <property type="evidence" value="ECO:0007669"/>
    <property type="project" value="UniProtKB-UniRule"/>
</dbReference>
<feature type="binding site" evidence="8">
    <location>
        <position position="560"/>
    </location>
    <ligand>
        <name>Mg(2+)</name>
        <dbReference type="ChEBI" id="CHEBI:18420"/>
        <label>1</label>
    </ligand>
</feature>
<dbReference type="InterPro" id="IPR041609">
    <property type="entry name" value="PurL_linker"/>
</dbReference>
<feature type="domain" description="PurM-like N-terminal" evidence="10">
    <location>
        <begin position="465"/>
        <end position="583"/>
    </location>
</feature>
<comment type="function">
    <text evidence="8">Part of the phosphoribosylformylglycinamidine synthase complex involved in the purines biosynthetic pathway. Catalyzes the ATP-dependent conversion of formylglycinamide ribonucleotide (FGAR) and glutamine to yield formylglycinamidine ribonucleotide (FGAM) and glutamate. The FGAM synthase complex is composed of three subunits. PurQ produces an ammonia molecule by converting glutamine to glutamate. PurL transfers the ammonia molecule to FGAR to form FGAM in an ATP-dependent manner. PurS interacts with PurQ and PurL and is thought to assist in the transfer of the ammonia molecule from PurQ to PurL.</text>
</comment>
<comment type="subcellular location">
    <subcellularLocation>
        <location evidence="8">Cytoplasm</location>
    </subcellularLocation>
</comment>
<feature type="domain" description="PurM-like C-terminal" evidence="11">
    <location>
        <begin position="598"/>
        <end position="745"/>
    </location>
</feature>
<feature type="binding site" evidence="8">
    <location>
        <position position="115"/>
    </location>
    <ligand>
        <name>ATP</name>
        <dbReference type="ChEBI" id="CHEBI:30616"/>
    </ligand>
</feature>
<dbReference type="UniPathway" id="UPA00074">
    <property type="reaction ID" value="UER00128"/>
</dbReference>
<dbReference type="SUPFAM" id="SSF55326">
    <property type="entry name" value="PurM N-terminal domain-like"/>
    <property type="match status" value="2"/>
</dbReference>
<dbReference type="NCBIfam" id="TIGR01736">
    <property type="entry name" value="FGAM_synth_II"/>
    <property type="match status" value="1"/>
</dbReference>
<dbReference type="GO" id="GO:0005737">
    <property type="term" value="C:cytoplasm"/>
    <property type="evidence" value="ECO:0007669"/>
    <property type="project" value="UniProtKB-SubCell"/>
</dbReference>
<dbReference type="InterPro" id="IPR010074">
    <property type="entry name" value="PRibForGlyAmidine_synth_PurL"/>
</dbReference>
<dbReference type="PIRSF" id="PIRSF001587">
    <property type="entry name" value="FGAM_synthase_II"/>
    <property type="match status" value="1"/>
</dbReference>
<dbReference type="Pfam" id="PF18072">
    <property type="entry name" value="FGAR-AT_linker"/>
    <property type="match status" value="1"/>
</dbReference>
<feature type="active site" evidence="8">
    <location>
        <position position="71"/>
    </location>
</feature>